<evidence type="ECO:0000313" key="2">
    <source>
        <dbReference type="EMBL" id="RQO85963.1"/>
    </source>
</evidence>
<gene>
    <name evidence="2" type="ORF">POPTR_001G400201</name>
</gene>
<proteinExistence type="predicted"/>
<protein>
    <submittedName>
        <fullName evidence="2">Uncharacterized protein</fullName>
    </submittedName>
</protein>
<keyword evidence="1" id="KW-1133">Transmembrane helix</keyword>
<organism evidence="2 3">
    <name type="scientific">Populus trichocarpa</name>
    <name type="common">Western balsam poplar</name>
    <name type="synonym">Populus balsamifera subsp. trichocarpa</name>
    <dbReference type="NCBI Taxonomy" id="3694"/>
    <lineage>
        <taxon>Eukaryota</taxon>
        <taxon>Viridiplantae</taxon>
        <taxon>Streptophyta</taxon>
        <taxon>Embryophyta</taxon>
        <taxon>Tracheophyta</taxon>
        <taxon>Spermatophyta</taxon>
        <taxon>Magnoliopsida</taxon>
        <taxon>eudicotyledons</taxon>
        <taxon>Gunneridae</taxon>
        <taxon>Pentapetalae</taxon>
        <taxon>rosids</taxon>
        <taxon>fabids</taxon>
        <taxon>Malpighiales</taxon>
        <taxon>Salicaceae</taxon>
        <taxon>Saliceae</taxon>
        <taxon>Populus</taxon>
    </lineage>
</organism>
<reference evidence="2 3" key="1">
    <citation type="journal article" date="2006" name="Science">
        <title>The genome of black cottonwood, Populus trichocarpa (Torr. &amp; Gray).</title>
        <authorList>
            <person name="Tuskan G.A."/>
            <person name="Difazio S."/>
            <person name="Jansson S."/>
            <person name="Bohlmann J."/>
            <person name="Grigoriev I."/>
            <person name="Hellsten U."/>
            <person name="Putnam N."/>
            <person name="Ralph S."/>
            <person name="Rombauts S."/>
            <person name="Salamov A."/>
            <person name="Schein J."/>
            <person name="Sterck L."/>
            <person name="Aerts A."/>
            <person name="Bhalerao R.R."/>
            <person name="Bhalerao R.P."/>
            <person name="Blaudez D."/>
            <person name="Boerjan W."/>
            <person name="Brun A."/>
            <person name="Brunner A."/>
            <person name="Busov V."/>
            <person name="Campbell M."/>
            <person name="Carlson J."/>
            <person name="Chalot M."/>
            <person name="Chapman J."/>
            <person name="Chen G.L."/>
            <person name="Cooper D."/>
            <person name="Coutinho P.M."/>
            <person name="Couturier J."/>
            <person name="Covert S."/>
            <person name="Cronk Q."/>
            <person name="Cunningham R."/>
            <person name="Davis J."/>
            <person name="Degroeve S."/>
            <person name="Dejardin A."/>
            <person name="Depamphilis C."/>
            <person name="Detter J."/>
            <person name="Dirks B."/>
            <person name="Dubchak I."/>
            <person name="Duplessis S."/>
            <person name="Ehlting J."/>
            <person name="Ellis B."/>
            <person name="Gendler K."/>
            <person name="Goodstein D."/>
            <person name="Gribskov M."/>
            <person name="Grimwood J."/>
            <person name="Groover A."/>
            <person name="Gunter L."/>
            <person name="Hamberger B."/>
            <person name="Heinze B."/>
            <person name="Helariutta Y."/>
            <person name="Henrissat B."/>
            <person name="Holligan D."/>
            <person name="Holt R."/>
            <person name="Huang W."/>
            <person name="Islam-Faridi N."/>
            <person name="Jones S."/>
            <person name="Jones-Rhoades M."/>
            <person name="Jorgensen R."/>
            <person name="Joshi C."/>
            <person name="Kangasjarvi J."/>
            <person name="Karlsson J."/>
            <person name="Kelleher C."/>
            <person name="Kirkpatrick R."/>
            <person name="Kirst M."/>
            <person name="Kohler A."/>
            <person name="Kalluri U."/>
            <person name="Larimer F."/>
            <person name="Leebens-Mack J."/>
            <person name="Leple J.C."/>
            <person name="Locascio P."/>
            <person name="Lou Y."/>
            <person name="Lucas S."/>
            <person name="Martin F."/>
            <person name="Montanini B."/>
            <person name="Napoli C."/>
            <person name="Nelson D.R."/>
            <person name="Nelson C."/>
            <person name="Nieminen K."/>
            <person name="Nilsson O."/>
            <person name="Pereda V."/>
            <person name="Peter G."/>
            <person name="Philippe R."/>
            <person name="Pilate G."/>
            <person name="Poliakov A."/>
            <person name="Razumovskaya J."/>
            <person name="Richardson P."/>
            <person name="Rinaldi C."/>
            <person name="Ritland K."/>
            <person name="Rouze P."/>
            <person name="Ryaboy D."/>
            <person name="Schmutz J."/>
            <person name="Schrader J."/>
            <person name="Segerman B."/>
            <person name="Shin H."/>
            <person name="Siddiqui A."/>
            <person name="Sterky F."/>
            <person name="Terry A."/>
            <person name="Tsai C.J."/>
            <person name="Uberbacher E."/>
            <person name="Unneberg P."/>
            <person name="Vahala J."/>
            <person name="Wall K."/>
            <person name="Wessler S."/>
            <person name="Yang G."/>
            <person name="Yin T."/>
            <person name="Douglas C."/>
            <person name="Marra M."/>
            <person name="Sandberg G."/>
            <person name="Van de Peer Y."/>
            <person name="Rokhsar D."/>
        </authorList>
    </citation>
    <scope>NUCLEOTIDE SEQUENCE [LARGE SCALE GENOMIC DNA]</scope>
    <source>
        <strain evidence="3">cv. Nisqually</strain>
    </source>
</reference>
<keyword evidence="1" id="KW-0812">Transmembrane</keyword>
<sequence>MHVRLWFFAEKIERIKLATRRSNCKTIHWFLSRLFLFSLSLQKYIYIYIYTGEASDLYPYLLS</sequence>
<keyword evidence="3" id="KW-1185">Reference proteome</keyword>
<evidence type="ECO:0000256" key="1">
    <source>
        <dbReference type="SAM" id="Phobius"/>
    </source>
</evidence>
<accession>A0A3N7EES3</accession>
<evidence type="ECO:0000313" key="3">
    <source>
        <dbReference type="Proteomes" id="UP000006729"/>
    </source>
</evidence>
<dbReference type="AlphaFoldDB" id="A0A3N7EES3"/>
<feature type="transmembrane region" description="Helical" evidence="1">
    <location>
        <begin position="30"/>
        <end position="49"/>
    </location>
</feature>
<dbReference type="Proteomes" id="UP000006729">
    <property type="component" value="Chromosome 1"/>
</dbReference>
<dbReference type="EMBL" id="CM009290">
    <property type="protein sequence ID" value="RQO85963.1"/>
    <property type="molecule type" value="Genomic_DNA"/>
</dbReference>
<name>A0A3N7EES3_POPTR</name>
<dbReference type="InParanoid" id="A0A3N7EES3"/>
<keyword evidence="1" id="KW-0472">Membrane</keyword>